<dbReference type="CDD" id="cd00064">
    <property type="entry name" value="FU"/>
    <property type="match status" value="1"/>
</dbReference>
<reference evidence="4" key="1">
    <citation type="submission" date="2023-01" db="EMBL/GenBank/DDBJ databases">
        <title>Genome assembly of the deep-sea coral Lophelia pertusa.</title>
        <authorList>
            <person name="Herrera S."/>
            <person name="Cordes E."/>
        </authorList>
    </citation>
    <scope>NUCLEOTIDE SEQUENCE</scope>
    <source>
        <strain evidence="4">USNM1676648</strain>
        <tissue evidence="4">Polyp</tissue>
    </source>
</reference>
<dbReference type="OrthoDB" id="1366754at2759"/>
<protein>
    <recommendedName>
        <fullName evidence="3">MACPF domain-containing protein</fullName>
    </recommendedName>
</protein>
<sequence length="1187" mass="132808">MGTFIFIILIAVILTGRITVSEASQKEARANEELNSGGSWDKEDKKEQEDGPEEFREEPNQNTPQGSKPRGKRALPALAATVLKNPKVQEAVVDKGLEVMNKLVDKQLRIIDEAQEKASNFLAKEIKLDIMPDKGWSTPDMFVPPGYHMGASISGIPKAEKEEGDVPYTYAPTSGLGYVMMNGCWGKNYTASDPCYNAKWTSSVCQNMIDGAAFLGVGFDGRGEYSPESRKMSIVQRNCKNKATYDNYDVPDTMNVHGIYDTSASMHTFESRGEFQKYLQQEAGVSGSFFGFYAGAKKAWGSSESGAKQQFMSMLDVDVDRYEVFMDEVKPEDLSLAFLREFMSLPNSYFDAGAPIKYQNFIQRWGTHFIKSAKFGGELEIRKTMDASQAGTKTQFSEKMEFEYKSLFASVGAKYEKKGGESVKQETKSTSTAIEAKGGSQDIASILSDFYAPTFKTEFKEWLQSIPQYPKAFKFQMSSTSDLVNFRANDLFPNEKVTWGCEGKAAELATDKDGRKFYYAYPIKGKKEKIYCKYDSRQSLETAIMEKRTSLKRAIEIYMEEGPVSLSDVRLEKCPPDTKTTPTTKPTTRPGKRRDEWMDQKAAPKWRELISSDSTIHVKFDMLDDLINPLHNAFNIDKNMQRNVRYRNGEWYTGDSDNAFHLYSGFSGATNDPRKHKMTIFGLTLSYNVKDGSLFLDVEDYKSSKKVFPALSEDMKGKPLGRVESVSREAYRRNHARLDTDASIAAVPCHAEWSNILRIDLMDMEGKCLHFTAASKGTVYVVFSASPKNLNARYVVEISSQKVTIFKGTAAVQDSPSTTAVDAVALGESVLYESYFVCITIFGQATLIEYGKSLGTRDGGNVYLKMIDRGRNFNIEFYAFGNQDEPVNIMDAHIVSHKRTEVTCKGSTVKDAIENVCAQNCHKHCNPVAGCKAANSDVQCYVCRVVKKAGTDQCLEECPSTSMINKNKECVESYDAKVEGDWLDTREISVGDELSTCMWLKLGEGTWTGDHDFAYPIWLEMKGMNMLTAIKGEGKSLFLAYIHGGIGEKRNVDVLKDKAWHQVCILWSTKTAAWSIYLDVNLWDRVLTNQEIETFAKTCNHGIGSLLSWADLYDKTKASRHIKPSSCQAIPASLSTTATPITTQPTTSSTTTQAVTTKAPAGKRGFKNKKMIYRVEKDLENKEDENK</sequence>
<comment type="caution">
    <text evidence="4">The sequence shown here is derived from an EMBL/GenBank/DDBJ whole genome shotgun (WGS) entry which is preliminary data.</text>
</comment>
<evidence type="ECO:0000313" key="5">
    <source>
        <dbReference type="Proteomes" id="UP001163046"/>
    </source>
</evidence>
<feature type="region of interest" description="Disordered" evidence="1">
    <location>
        <begin position="26"/>
        <end position="72"/>
    </location>
</feature>
<feature type="signal peptide" evidence="2">
    <location>
        <begin position="1"/>
        <end position="23"/>
    </location>
</feature>
<dbReference type="Proteomes" id="UP001163046">
    <property type="component" value="Unassembled WGS sequence"/>
</dbReference>
<gene>
    <name evidence="4" type="ORF">OS493_037739</name>
</gene>
<dbReference type="InterPro" id="IPR013320">
    <property type="entry name" value="ConA-like_dom_sf"/>
</dbReference>
<organism evidence="4 5">
    <name type="scientific">Desmophyllum pertusum</name>
    <dbReference type="NCBI Taxonomy" id="174260"/>
    <lineage>
        <taxon>Eukaryota</taxon>
        <taxon>Metazoa</taxon>
        <taxon>Cnidaria</taxon>
        <taxon>Anthozoa</taxon>
        <taxon>Hexacorallia</taxon>
        <taxon>Scleractinia</taxon>
        <taxon>Caryophylliina</taxon>
        <taxon>Caryophylliidae</taxon>
        <taxon>Desmophyllum</taxon>
    </lineage>
</organism>
<dbReference type="InterPro" id="IPR006212">
    <property type="entry name" value="Furin_repeat"/>
</dbReference>
<feature type="compositionally biased region" description="Basic and acidic residues" evidence="1">
    <location>
        <begin position="40"/>
        <end position="59"/>
    </location>
</feature>
<evidence type="ECO:0000256" key="2">
    <source>
        <dbReference type="SAM" id="SignalP"/>
    </source>
</evidence>
<proteinExistence type="predicted"/>
<keyword evidence="5" id="KW-1185">Reference proteome</keyword>
<dbReference type="EMBL" id="MU827377">
    <property type="protein sequence ID" value="KAJ7350218.1"/>
    <property type="molecule type" value="Genomic_DNA"/>
</dbReference>
<dbReference type="SMART" id="SM00457">
    <property type="entry name" value="MACPF"/>
    <property type="match status" value="1"/>
</dbReference>
<evidence type="ECO:0000313" key="4">
    <source>
        <dbReference type="EMBL" id="KAJ7350218.1"/>
    </source>
</evidence>
<accession>A0A9W9YHP1</accession>
<dbReference type="PANTHER" id="PTHR46549">
    <property type="entry name" value="MACPF DOMAIN-CONTAINING PROTEIN"/>
    <property type="match status" value="1"/>
</dbReference>
<dbReference type="InterPro" id="IPR020864">
    <property type="entry name" value="MACPF"/>
</dbReference>
<dbReference type="SUPFAM" id="SSF49899">
    <property type="entry name" value="Concanavalin A-like lectins/glucanases"/>
    <property type="match status" value="1"/>
</dbReference>
<dbReference type="Pfam" id="PF01823">
    <property type="entry name" value="MACPF"/>
    <property type="match status" value="1"/>
</dbReference>
<feature type="domain" description="MACPF" evidence="3">
    <location>
        <begin position="191"/>
        <end position="516"/>
    </location>
</feature>
<feature type="compositionally biased region" description="Low complexity" evidence="1">
    <location>
        <begin position="577"/>
        <end position="589"/>
    </location>
</feature>
<evidence type="ECO:0000259" key="3">
    <source>
        <dbReference type="PROSITE" id="PS51412"/>
    </source>
</evidence>
<keyword evidence="2" id="KW-0732">Signal</keyword>
<dbReference type="AlphaFoldDB" id="A0A9W9YHP1"/>
<name>A0A9W9YHP1_9CNID</name>
<evidence type="ECO:0000256" key="1">
    <source>
        <dbReference type="SAM" id="MobiDB-lite"/>
    </source>
</evidence>
<dbReference type="PROSITE" id="PS51412">
    <property type="entry name" value="MACPF_2"/>
    <property type="match status" value="1"/>
</dbReference>
<feature type="chain" id="PRO_5040829668" description="MACPF domain-containing protein" evidence="2">
    <location>
        <begin position="24"/>
        <end position="1187"/>
    </location>
</feature>
<feature type="region of interest" description="Disordered" evidence="1">
    <location>
        <begin position="572"/>
        <end position="595"/>
    </location>
</feature>
<dbReference type="PANTHER" id="PTHR46549:SF1">
    <property type="entry name" value="MACPF DOMAIN-CONTAINING PROTEIN"/>
    <property type="match status" value="1"/>
</dbReference>